<proteinExistence type="predicted"/>
<feature type="transmembrane region" description="Helical" evidence="1">
    <location>
        <begin position="133"/>
        <end position="150"/>
    </location>
</feature>
<protein>
    <submittedName>
        <fullName evidence="2">DMSO reductase</fullName>
    </submittedName>
</protein>
<accession>A0A844B6X3</accession>
<feature type="transmembrane region" description="Helical" evidence="1">
    <location>
        <begin position="75"/>
        <end position="94"/>
    </location>
</feature>
<dbReference type="Pfam" id="PF04976">
    <property type="entry name" value="DmsC"/>
    <property type="match status" value="1"/>
</dbReference>
<keyword evidence="1" id="KW-1133">Transmembrane helix</keyword>
<keyword evidence="1" id="KW-0472">Membrane</keyword>
<feature type="transmembrane region" description="Helical" evidence="1">
    <location>
        <begin position="32"/>
        <end position="54"/>
    </location>
</feature>
<dbReference type="GO" id="GO:0009389">
    <property type="term" value="F:dimethyl sulfoxide reductase activity"/>
    <property type="evidence" value="ECO:0007669"/>
    <property type="project" value="TreeGrafter"/>
</dbReference>
<reference evidence="2 3" key="1">
    <citation type="submission" date="2019-11" db="EMBL/GenBank/DDBJ databases">
        <title>Draft Whole-Genome sequence of the marine photosynthetic bacterium Rhodovulum strictum DSM 11289.</title>
        <authorList>
            <person name="Kyndt J.A."/>
            <person name="Meyer T.E."/>
        </authorList>
    </citation>
    <scope>NUCLEOTIDE SEQUENCE [LARGE SCALE GENOMIC DNA]</scope>
    <source>
        <strain evidence="2 3">DSM 11289</strain>
    </source>
</reference>
<dbReference type="RefSeq" id="WP_153748703.1">
    <property type="nucleotide sequence ID" value="NZ_BAAADI010000001.1"/>
</dbReference>
<organism evidence="2 3">
    <name type="scientific">Rhodovulum strictum</name>
    <dbReference type="NCBI Taxonomy" id="58314"/>
    <lineage>
        <taxon>Bacteria</taxon>
        <taxon>Pseudomonadati</taxon>
        <taxon>Pseudomonadota</taxon>
        <taxon>Alphaproteobacteria</taxon>
        <taxon>Rhodobacterales</taxon>
        <taxon>Paracoccaceae</taxon>
        <taxon>Rhodovulum</taxon>
    </lineage>
</organism>
<dbReference type="GO" id="GO:0019645">
    <property type="term" value="P:anaerobic electron transport chain"/>
    <property type="evidence" value="ECO:0007669"/>
    <property type="project" value="InterPro"/>
</dbReference>
<dbReference type="InterPro" id="IPR007059">
    <property type="entry name" value="DmsC"/>
</dbReference>
<sequence length="290" mass="29939">MRPAPSVILFTVFSGFGFGTLALHGLGLGTGAAGWAAGFGFAILGLVCSTFHLAHPLRAPFAFRQWRTSWLSREAWACLVALAVMVPVALADLAGHSGLLLAGAIGAGLCAVAVFCTSMIYGQLRAVPRWHHWTTPALFLVFALTGGALLADSTMLAVGLCLGLSGLLAAVFLAGDRRLSRSGLTPGHATGLGGAGRVRSLELPRTGPSYITRELIEASRRGRSATLRVAAVGLSGLAPAVALALLPEAFAVLAATGLHLAGALCARWLFFAEAEHVATLYYGGHISEDG</sequence>
<dbReference type="Proteomes" id="UP000466730">
    <property type="component" value="Unassembled WGS sequence"/>
</dbReference>
<evidence type="ECO:0000313" key="2">
    <source>
        <dbReference type="EMBL" id="MRH21400.1"/>
    </source>
</evidence>
<dbReference type="EMBL" id="WJPO01000014">
    <property type="protein sequence ID" value="MRH21400.1"/>
    <property type="molecule type" value="Genomic_DNA"/>
</dbReference>
<comment type="caution">
    <text evidence="2">The sequence shown here is derived from an EMBL/GenBank/DDBJ whole genome shotgun (WGS) entry which is preliminary data.</text>
</comment>
<dbReference type="GO" id="GO:0005886">
    <property type="term" value="C:plasma membrane"/>
    <property type="evidence" value="ECO:0007669"/>
    <property type="project" value="TreeGrafter"/>
</dbReference>
<dbReference type="PANTHER" id="PTHR38095">
    <property type="entry name" value="ANAEROBIC DIMETHYL SULFOXIDE REDUCTASE CHAIN YNFH"/>
    <property type="match status" value="1"/>
</dbReference>
<dbReference type="GO" id="GO:0009390">
    <property type="term" value="C:dimethyl sulfoxide reductase complex"/>
    <property type="evidence" value="ECO:0007669"/>
    <property type="project" value="TreeGrafter"/>
</dbReference>
<evidence type="ECO:0000313" key="3">
    <source>
        <dbReference type="Proteomes" id="UP000466730"/>
    </source>
</evidence>
<evidence type="ECO:0000256" key="1">
    <source>
        <dbReference type="SAM" id="Phobius"/>
    </source>
</evidence>
<feature type="transmembrane region" description="Helical" evidence="1">
    <location>
        <begin position="225"/>
        <end position="244"/>
    </location>
</feature>
<dbReference type="PANTHER" id="PTHR38095:SF1">
    <property type="entry name" value="ANAEROBIC DIMETHYL SULFOXIDE REDUCTASE CHAIN YNFH"/>
    <property type="match status" value="1"/>
</dbReference>
<feature type="transmembrane region" description="Helical" evidence="1">
    <location>
        <begin position="250"/>
        <end position="270"/>
    </location>
</feature>
<dbReference type="AlphaFoldDB" id="A0A844B6X3"/>
<dbReference type="OrthoDB" id="5520897at2"/>
<keyword evidence="3" id="KW-1185">Reference proteome</keyword>
<feature type="transmembrane region" description="Helical" evidence="1">
    <location>
        <begin position="7"/>
        <end position="26"/>
    </location>
</feature>
<gene>
    <name evidence="2" type="ORF">GH815_10380</name>
</gene>
<feature type="transmembrane region" description="Helical" evidence="1">
    <location>
        <begin position="156"/>
        <end position="175"/>
    </location>
</feature>
<name>A0A844B6X3_9RHOB</name>
<feature type="transmembrane region" description="Helical" evidence="1">
    <location>
        <begin position="100"/>
        <end position="121"/>
    </location>
</feature>
<keyword evidence="1" id="KW-0812">Transmembrane</keyword>